<feature type="compositionally biased region" description="Pro residues" evidence="4">
    <location>
        <begin position="1"/>
        <end position="18"/>
    </location>
</feature>
<dbReference type="HOGENOM" id="CLU_000445_88_6_11"/>
<accession>C7MF03</accession>
<dbReference type="STRING" id="446465.Bfae_00160"/>
<dbReference type="InterPro" id="IPR009057">
    <property type="entry name" value="Homeodomain-like_sf"/>
</dbReference>
<dbReference type="Gene3D" id="2.60.120.280">
    <property type="entry name" value="Regulatory protein AraC"/>
    <property type="match status" value="1"/>
</dbReference>
<dbReference type="SUPFAM" id="SSF46689">
    <property type="entry name" value="Homeodomain-like"/>
    <property type="match status" value="1"/>
</dbReference>
<dbReference type="eggNOG" id="COG4977">
    <property type="taxonomic scope" value="Bacteria"/>
</dbReference>
<keyword evidence="1" id="KW-0805">Transcription regulation</keyword>
<dbReference type="InterPro" id="IPR050204">
    <property type="entry name" value="AraC_XylS_family_regulators"/>
</dbReference>
<dbReference type="SMART" id="SM00342">
    <property type="entry name" value="HTH_ARAC"/>
    <property type="match status" value="1"/>
</dbReference>
<dbReference type="InterPro" id="IPR003313">
    <property type="entry name" value="AraC-bd"/>
</dbReference>
<dbReference type="AlphaFoldDB" id="C7MF03"/>
<organism evidence="6 7">
    <name type="scientific">Brachybacterium faecium (strain ATCC 43885 / DSM 4810 / JCM 11609 / LMG 19847 / NBRC 14762 / NCIMB 9860 / 6-10)</name>
    <dbReference type="NCBI Taxonomy" id="446465"/>
    <lineage>
        <taxon>Bacteria</taxon>
        <taxon>Bacillati</taxon>
        <taxon>Actinomycetota</taxon>
        <taxon>Actinomycetes</taxon>
        <taxon>Micrococcales</taxon>
        <taxon>Dermabacteraceae</taxon>
        <taxon>Brachybacterium</taxon>
    </lineage>
</organism>
<proteinExistence type="predicted"/>
<gene>
    <name evidence="6" type="ordered locus">Bfae_00160</name>
</gene>
<dbReference type="PROSITE" id="PS01124">
    <property type="entry name" value="HTH_ARAC_FAMILY_2"/>
    <property type="match status" value="1"/>
</dbReference>
<dbReference type="SUPFAM" id="SSF51215">
    <property type="entry name" value="Regulatory protein AraC"/>
    <property type="match status" value="1"/>
</dbReference>
<name>C7MF03_BRAFD</name>
<keyword evidence="3" id="KW-0804">Transcription</keyword>
<dbReference type="PATRIC" id="fig|446465.5.peg.15"/>
<dbReference type="InterPro" id="IPR037923">
    <property type="entry name" value="HTH-like"/>
</dbReference>
<dbReference type="Proteomes" id="UP000001919">
    <property type="component" value="Chromosome"/>
</dbReference>
<evidence type="ECO:0000256" key="1">
    <source>
        <dbReference type="ARBA" id="ARBA00023015"/>
    </source>
</evidence>
<dbReference type="Pfam" id="PF12833">
    <property type="entry name" value="HTH_18"/>
    <property type="match status" value="1"/>
</dbReference>
<evidence type="ECO:0000256" key="3">
    <source>
        <dbReference type="ARBA" id="ARBA00023163"/>
    </source>
</evidence>
<feature type="region of interest" description="Disordered" evidence="4">
    <location>
        <begin position="1"/>
        <end position="38"/>
    </location>
</feature>
<feature type="domain" description="HTH araC/xylS-type" evidence="5">
    <location>
        <begin position="202"/>
        <end position="300"/>
    </location>
</feature>
<dbReference type="KEGG" id="bfa:Bfae_00160"/>
<evidence type="ECO:0000313" key="6">
    <source>
        <dbReference type="EMBL" id="ACU83903.1"/>
    </source>
</evidence>
<evidence type="ECO:0000256" key="4">
    <source>
        <dbReference type="SAM" id="MobiDB-lite"/>
    </source>
</evidence>
<reference evidence="6 7" key="1">
    <citation type="journal article" date="2009" name="Stand. Genomic Sci.">
        <title>Complete genome sequence of Brachybacterium faecium type strain (Schefferle 6-10).</title>
        <authorList>
            <person name="Lapidus A."/>
            <person name="Pukall R."/>
            <person name="Labuttii K."/>
            <person name="Copeland A."/>
            <person name="Del Rio T.G."/>
            <person name="Nolan M."/>
            <person name="Chen F."/>
            <person name="Lucas S."/>
            <person name="Tice H."/>
            <person name="Cheng J.F."/>
            <person name="Bruce D."/>
            <person name="Goodwin L."/>
            <person name="Pitluck S."/>
            <person name="Rohde M."/>
            <person name="Goker M."/>
            <person name="Pati A."/>
            <person name="Ivanova N."/>
            <person name="Mavrommatis K."/>
            <person name="Chen A."/>
            <person name="Palaniappan K."/>
            <person name="D'haeseleer P."/>
            <person name="Chain P."/>
            <person name="Bristow J."/>
            <person name="Eisen J.A."/>
            <person name="Markowitz V."/>
            <person name="Hugenholtz P."/>
            <person name="Kyrpides N.C."/>
            <person name="Klenk H.P."/>
        </authorList>
    </citation>
    <scope>NUCLEOTIDE SEQUENCE [LARGE SCALE GENOMIC DNA]</scope>
    <source>
        <strain evidence="7">ATCC 43885 / DSM 4810 / JCM 11609 / LMG 19847 / NBRC 14762 / NCIMB 9860 / 6-10</strain>
    </source>
</reference>
<feature type="compositionally biased region" description="Polar residues" evidence="4">
    <location>
        <begin position="22"/>
        <end position="31"/>
    </location>
</feature>
<keyword evidence="7" id="KW-1185">Reference proteome</keyword>
<dbReference type="InterPro" id="IPR018060">
    <property type="entry name" value="HTH_AraC"/>
</dbReference>
<evidence type="ECO:0000313" key="7">
    <source>
        <dbReference type="Proteomes" id="UP000001919"/>
    </source>
</evidence>
<dbReference type="OrthoDB" id="2060755at2"/>
<sequence>MDPRTPTPSPLPAEPPAVPSTEPSNEPSTGPSVAPPREWAHYLPASPALRETGLACLGAGEQSGPLPPLAERVLSRHALVLVSSGAGTFTDPAGTHPVTAPAWIWLEPGTPHSYGPDAHGWTEHWVLFEGVGARTYRSHSGVGDGHVLRRGGPEPAERAEIFAALHRAGSVPGRRAQLHASSLVHRLLGALLGDAEEDPQRTSVTHTVLATATEDLSVAQRAALSGVGVDEFRAQIRRATGLTPHEFVLTTRFSRAQELLARSDLPIWQVAAEVGIDDASYFTRLFTRRIGVAPRTFRHEQRRDRAVTSET</sequence>
<keyword evidence="2 6" id="KW-0238">DNA-binding</keyword>
<evidence type="ECO:0000256" key="2">
    <source>
        <dbReference type="ARBA" id="ARBA00023125"/>
    </source>
</evidence>
<dbReference type="EMBL" id="CP001643">
    <property type="protein sequence ID" value="ACU83903.1"/>
    <property type="molecule type" value="Genomic_DNA"/>
</dbReference>
<dbReference type="PANTHER" id="PTHR46796">
    <property type="entry name" value="HTH-TYPE TRANSCRIPTIONAL ACTIVATOR RHAS-RELATED"/>
    <property type="match status" value="1"/>
</dbReference>
<dbReference type="Pfam" id="PF02311">
    <property type="entry name" value="AraC_binding"/>
    <property type="match status" value="1"/>
</dbReference>
<dbReference type="Gene3D" id="1.10.10.60">
    <property type="entry name" value="Homeodomain-like"/>
    <property type="match status" value="2"/>
</dbReference>
<dbReference type="GO" id="GO:0003700">
    <property type="term" value="F:DNA-binding transcription factor activity"/>
    <property type="evidence" value="ECO:0007669"/>
    <property type="project" value="InterPro"/>
</dbReference>
<dbReference type="GO" id="GO:0043565">
    <property type="term" value="F:sequence-specific DNA binding"/>
    <property type="evidence" value="ECO:0007669"/>
    <property type="project" value="InterPro"/>
</dbReference>
<protein>
    <submittedName>
        <fullName evidence="6">DNA-binding domain-containing protein, AraC-type</fullName>
    </submittedName>
</protein>
<evidence type="ECO:0000259" key="5">
    <source>
        <dbReference type="PROSITE" id="PS01124"/>
    </source>
</evidence>